<accession>A0A8T0X116</accession>
<comment type="caution">
    <text evidence="1">The sequence shown here is derived from an EMBL/GenBank/DDBJ whole genome shotgun (WGS) entry which is preliminary data.</text>
</comment>
<organism evidence="1 2">
    <name type="scientific">Panicum virgatum</name>
    <name type="common">Blackwell switchgrass</name>
    <dbReference type="NCBI Taxonomy" id="38727"/>
    <lineage>
        <taxon>Eukaryota</taxon>
        <taxon>Viridiplantae</taxon>
        <taxon>Streptophyta</taxon>
        <taxon>Embryophyta</taxon>
        <taxon>Tracheophyta</taxon>
        <taxon>Spermatophyta</taxon>
        <taxon>Magnoliopsida</taxon>
        <taxon>Liliopsida</taxon>
        <taxon>Poales</taxon>
        <taxon>Poaceae</taxon>
        <taxon>PACMAD clade</taxon>
        <taxon>Panicoideae</taxon>
        <taxon>Panicodae</taxon>
        <taxon>Paniceae</taxon>
        <taxon>Panicinae</taxon>
        <taxon>Panicum</taxon>
        <taxon>Panicum sect. Hiantes</taxon>
    </lineage>
</organism>
<dbReference type="EMBL" id="CM029038">
    <property type="protein sequence ID" value="KAG2650953.1"/>
    <property type="molecule type" value="Genomic_DNA"/>
</dbReference>
<evidence type="ECO:0000313" key="1">
    <source>
        <dbReference type="EMBL" id="KAG2650953.1"/>
    </source>
</evidence>
<proteinExistence type="predicted"/>
<keyword evidence="2" id="KW-1185">Reference proteome</keyword>
<gene>
    <name evidence="1" type="ORF">PVAP13_1NG215838</name>
</gene>
<reference evidence="1" key="1">
    <citation type="submission" date="2020-05" db="EMBL/GenBank/DDBJ databases">
        <title>WGS assembly of Panicum virgatum.</title>
        <authorList>
            <person name="Lovell J.T."/>
            <person name="Jenkins J."/>
            <person name="Shu S."/>
            <person name="Juenger T.E."/>
            <person name="Schmutz J."/>
        </authorList>
    </citation>
    <scope>NUCLEOTIDE SEQUENCE</scope>
    <source>
        <strain evidence="1">AP13</strain>
    </source>
</reference>
<evidence type="ECO:0000313" key="2">
    <source>
        <dbReference type="Proteomes" id="UP000823388"/>
    </source>
</evidence>
<name>A0A8T0X116_PANVG</name>
<dbReference type="AlphaFoldDB" id="A0A8T0X116"/>
<dbReference type="Proteomes" id="UP000823388">
    <property type="component" value="Chromosome 1N"/>
</dbReference>
<sequence length="106" mass="10634">MASKAARRRHRTALTLAQRTGQLQKGCSLLDVPATASSSMSMASKAAWQAASTNGAGGWLSTGSAWRVPLRPASSAGRPAATIGAGGSVRAAASAASTVKLGARQR</sequence>
<protein>
    <submittedName>
        <fullName evidence="1">Uncharacterized protein</fullName>
    </submittedName>
</protein>